<accession>A0A3B0X3M5</accession>
<organism evidence="2">
    <name type="scientific">hydrothermal vent metagenome</name>
    <dbReference type="NCBI Taxonomy" id="652676"/>
    <lineage>
        <taxon>unclassified sequences</taxon>
        <taxon>metagenomes</taxon>
        <taxon>ecological metagenomes</taxon>
    </lineage>
</organism>
<dbReference type="SUPFAM" id="SSF52833">
    <property type="entry name" value="Thioredoxin-like"/>
    <property type="match status" value="1"/>
</dbReference>
<dbReference type="InterPro" id="IPR036249">
    <property type="entry name" value="Thioredoxin-like_sf"/>
</dbReference>
<dbReference type="InterPro" id="IPR006311">
    <property type="entry name" value="TAT_signal"/>
</dbReference>
<dbReference type="InterPro" id="IPR003782">
    <property type="entry name" value="SCO1/SenC"/>
</dbReference>
<proteinExistence type="inferred from homology"/>
<dbReference type="AlphaFoldDB" id="A0A3B0X3M5"/>
<comment type="similarity">
    <text evidence="1">Belongs to the SCO1/2 family.</text>
</comment>
<dbReference type="PROSITE" id="PS51318">
    <property type="entry name" value="TAT"/>
    <property type="match status" value="1"/>
</dbReference>
<evidence type="ECO:0000313" key="2">
    <source>
        <dbReference type="EMBL" id="VAW62885.1"/>
    </source>
</evidence>
<reference evidence="2" key="1">
    <citation type="submission" date="2018-06" db="EMBL/GenBank/DDBJ databases">
        <authorList>
            <person name="Zhirakovskaya E."/>
        </authorList>
    </citation>
    <scope>NUCLEOTIDE SEQUENCE</scope>
</reference>
<evidence type="ECO:0000256" key="1">
    <source>
        <dbReference type="ARBA" id="ARBA00010996"/>
    </source>
</evidence>
<gene>
    <name evidence="2" type="ORF">MNBD_GAMMA09-3381</name>
</gene>
<dbReference type="EMBL" id="UOFI01000033">
    <property type="protein sequence ID" value="VAW62885.1"/>
    <property type="molecule type" value="Genomic_DNA"/>
</dbReference>
<protein>
    <submittedName>
        <fullName evidence="2">Uncharacterized protein</fullName>
    </submittedName>
</protein>
<sequence>MSKNTRRAFLASAAIAIPAAATAAVAPDAKKSAFKACPRAKGGPTASRFPQVIVEDQFKRKAWFYEEMINEKLVLVSFTSVRGEQYYPVLDNLVKVQQMLGDRLGKDVFMYTITTSPERDTPDDLKKLAEKHGAKWQFVTGKPDDIREILGAFNARGSLHALSWVGNESTGRWLNKPSRLHPLYIAEAVARLSTGKDHKPFLIDMHSV</sequence>
<name>A0A3B0X3M5_9ZZZZ</name>
<dbReference type="Gene3D" id="3.40.30.10">
    <property type="entry name" value="Glutaredoxin"/>
    <property type="match status" value="1"/>
</dbReference>
<dbReference type="Pfam" id="PF02630">
    <property type="entry name" value="SCO1-SenC"/>
    <property type="match status" value="1"/>
</dbReference>